<dbReference type="Gene3D" id="1.10.246.60">
    <property type="entry name" value="Eukaryotic translation initiation factor 3 like domains"/>
    <property type="match status" value="1"/>
</dbReference>
<dbReference type="Pfam" id="PF08597">
    <property type="entry name" value="eIF3_subunit"/>
    <property type="match status" value="1"/>
</dbReference>
<dbReference type="PANTHER" id="PTHR21681:SF0">
    <property type="entry name" value="EUKARYOTIC TRANSLATION INITIATION FACTOR 3 SUBUNIT J"/>
    <property type="match status" value="1"/>
</dbReference>
<dbReference type="GO" id="GO:0005852">
    <property type="term" value="C:eukaryotic translation initiation factor 3 complex"/>
    <property type="evidence" value="ECO:0007669"/>
    <property type="project" value="UniProtKB-UniRule"/>
</dbReference>
<comment type="similarity">
    <text evidence="4">Belongs to the eIF-3 subunit J family.</text>
</comment>
<dbReference type="GO" id="GO:0033290">
    <property type="term" value="C:eukaryotic 48S preinitiation complex"/>
    <property type="evidence" value="ECO:0007669"/>
    <property type="project" value="UniProtKB-UniRule"/>
</dbReference>
<comment type="function">
    <text evidence="4">Component of the eukaryotic translation initiation factor 3 (eIF-3) complex, which is involved in protein synthesis of a specialized repertoire of mRNAs and, together with other initiation factors, stimulates binding of mRNA and methionyl-tRNAi to the 40S ribosome. The eIF-3 complex specifically targets and initiates translation of a subset of mRNAs involved in cell proliferation.</text>
</comment>
<dbReference type="PANTHER" id="PTHR21681">
    <property type="entry name" value="EUKARYOTIC TRANSLATION INITIATION FACTOR 3 SUBUNIT J"/>
    <property type="match status" value="1"/>
</dbReference>
<protein>
    <recommendedName>
        <fullName evidence="4">Eukaryotic translation initiation factor 3 subunit J</fullName>
        <shortName evidence="4">eIF3j</shortName>
    </recommendedName>
</protein>
<comment type="subunit">
    <text evidence="4">Component of the eukaryotic translation initiation factor 3 (eIF-3) complex.</text>
</comment>
<feature type="compositionally biased region" description="Basic and acidic residues" evidence="5">
    <location>
        <begin position="68"/>
        <end position="97"/>
    </location>
</feature>
<reference evidence="6" key="1">
    <citation type="submission" date="2020-11" db="EMBL/GenBank/DDBJ databases">
        <authorList>
            <person name="Tran Van P."/>
        </authorList>
    </citation>
    <scope>NUCLEOTIDE SEQUENCE</scope>
</reference>
<proteinExistence type="inferred from homology"/>
<feature type="region of interest" description="Disordered" evidence="5">
    <location>
        <begin position="1"/>
        <end position="97"/>
    </location>
</feature>
<evidence type="ECO:0000256" key="4">
    <source>
        <dbReference type="HAMAP-Rule" id="MF_03009"/>
    </source>
</evidence>
<gene>
    <name evidence="6" type="ORF">TPSB3V08_LOCUS5490</name>
</gene>
<dbReference type="InterPro" id="IPR013906">
    <property type="entry name" value="eIF3j"/>
</dbReference>
<dbReference type="InterPro" id="IPR023194">
    <property type="entry name" value="eIF3-like_dom_sf"/>
</dbReference>
<evidence type="ECO:0000313" key="6">
    <source>
        <dbReference type="EMBL" id="CAD7406594.1"/>
    </source>
</evidence>
<keyword evidence="1 4" id="KW-0963">Cytoplasm</keyword>
<organism evidence="6">
    <name type="scientific">Timema poppense</name>
    <name type="common">Walking stick</name>
    <dbReference type="NCBI Taxonomy" id="170557"/>
    <lineage>
        <taxon>Eukaryota</taxon>
        <taxon>Metazoa</taxon>
        <taxon>Ecdysozoa</taxon>
        <taxon>Arthropoda</taxon>
        <taxon>Hexapoda</taxon>
        <taxon>Insecta</taxon>
        <taxon>Pterygota</taxon>
        <taxon>Neoptera</taxon>
        <taxon>Polyneoptera</taxon>
        <taxon>Phasmatodea</taxon>
        <taxon>Timematodea</taxon>
        <taxon>Timematoidea</taxon>
        <taxon>Timematidae</taxon>
        <taxon>Timema</taxon>
    </lineage>
</organism>
<evidence type="ECO:0000256" key="1">
    <source>
        <dbReference type="ARBA" id="ARBA00022490"/>
    </source>
</evidence>
<dbReference type="HAMAP" id="MF_03009">
    <property type="entry name" value="eIF3j"/>
    <property type="match status" value="1"/>
</dbReference>
<evidence type="ECO:0000256" key="3">
    <source>
        <dbReference type="ARBA" id="ARBA00022917"/>
    </source>
</evidence>
<evidence type="ECO:0000256" key="5">
    <source>
        <dbReference type="SAM" id="MobiDB-lite"/>
    </source>
</evidence>
<dbReference type="AlphaFoldDB" id="A0A7R9D1W6"/>
<sequence length="242" mass="28160">MDEEWENDNFEPKAIPSSATVPVHKWEGEDEDDEVKDNWEDEEEEEEEKKDIEKQEPLKPVVKKGKKALLEKIEEKEQRKREKVEKQPKREELTSEEIQAEKLRQQKLQEESDLLVAMETFGVAQTSTGTGIDAMNPSSIEEFNELQEALSKKVQQYTKSEHFPEFAENLIRNICVNLSSYDLKKLKTTIENMFLEKSKVEKGDKAKKNKGKAKAKLRVEGENSLVNEYSAYADYDDFDDFM</sequence>
<dbReference type="GO" id="GO:0001732">
    <property type="term" value="P:formation of cytoplasmic translation initiation complex"/>
    <property type="evidence" value="ECO:0007669"/>
    <property type="project" value="UniProtKB-UniRule"/>
</dbReference>
<evidence type="ECO:0000256" key="2">
    <source>
        <dbReference type="ARBA" id="ARBA00022540"/>
    </source>
</evidence>
<accession>A0A7R9D1W6</accession>
<comment type="subcellular location">
    <subcellularLocation>
        <location evidence="4">Cytoplasm</location>
    </subcellularLocation>
</comment>
<dbReference type="EMBL" id="OD002928">
    <property type="protein sequence ID" value="CAD7406594.1"/>
    <property type="molecule type" value="Genomic_DNA"/>
</dbReference>
<keyword evidence="2 4" id="KW-0396">Initiation factor</keyword>
<name>A0A7R9D1W6_TIMPO</name>
<keyword evidence="3 4" id="KW-0648">Protein biosynthesis</keyword>
<dbReference type="GO" id="GO:0003743">
    <property type="term" value="F:translation initiation factor activity"/>
    <property type="evidence" value="ECO:0007669"/>
    <property type="project" value="UniProtKB-UniRule"/>
</dbReference>
<feature type="compositionally biased region" description="Acidic residues" evidence="5">
    <location>
        <begin position="28"/>
        <end position="48"/>
    </location>
</feature>
<dbReference type="GO" id="GO:0016282">
    <property type="term" value="C:eukaryotic 43S preinitiation complex"/>
    <property type="evidence" value="ECO:0007669"/>
    <property type="project" value="UniProtKB-UniRule"/>
</dbReference>